<dbReference type="PROSITE" id="PS50026">
    <property type="entry name" value="EGF_3"/>
    <property type="match status" value="1"/>
</dbReference>
<accession>A0ABU6UKQ6</accession>
<dbReference type="Gene3D" id="2.90.10.10">
    <property type="entry name" value="Bulb-type lectin domain"/>
    <property type="match status" value="1"/>
</dbReference>
<keyword evidence="2" id="KW-1015">Disulfide bond</keyword>
<proteinExistence type="predicted"/>
<keyword evidence="3" id="KW-0325">Glycoprotein</keyword>
<organism evidence="8 9">
    <name type="scientific">Stylosanthes scabra</name>
    <dbReference type="NCBI Taxonomy" id="79078"/>
    <lineage>
        <taxon>Eukaryota</taxon>
        <taxon>Viridiplantae</taxon>
        <taxon>Streptophyta</taxon>
        <taxon>Embryophyta</taxon>
        <taxon>Tracheophyta</taxon>
        <taxon>Spermatophyta</taxon>
        <taxon>Magnoliopsida</taxon>
        <taxon>eudicotyledons</taxon>
        <taxon>Gunneridae</taxon>
        <taxon>Pentapetalae</taxon>
        <taxon>rosids</taxon>
        <taxon>fabids</taxon>
        <taxon>Fabales</taxon>
        <taxon>Fabaceae</taxon>
        <taxon>Papilionoideae</taxon>
        <taxon>50 kb inversion clade</taxon>
        <taxon>dalbergioids sensu lato</taxon>
        <taxon>Dalbergieae</taxon>
        <taxon>Pterocarpus clade</taxon>
        <taxon>Stylosanthes</taxon>
    </lineage>
</organism>
<evidence type="ECO:0000256" key="5">
    <source>
        <dbReference type="SAM" id="SignalP"/>
    </source>
</evidence>
<dbReference type="InterPro" id="IPR000742">
    <property type="entry name" value="EGF"/>
</dbReference>
<dbReference type="PANTHER" id="PTHR32444:SF234">
    <property type="entry name" value="RECEPTOR-LIKE SERINE_THREONINE-PROTEIN KINASE"/>
    <property type="match status" value="1"/>
</dbReference>
<feature type="chain" id="PRO_5045372917" description="S-locus glycoprotein" evidence="5">
    <location>
        <begin position="25"/>
        <end position="336"/>
    </location>
</feature>
<name>A0ABU6UKQ6_9FABA</name>
<dbReference type="InterPro" id="IPR001480">
    <property type="entry name" value="Bulb-type_lectin_dom"/>
</dbReference>
<keyword evidence="4" id="KW-0245">EGF-like domain</keyword>
<reference evidence="8 9" key="1">
    <citation type="journal article" date="2023" name="Plants (Basel)">
        <title>Bridging the Gap: Combining Genomics and Transcriptomics Approaches to Understand Stylosanthes scabra, an Orphan Legume from the Brazilian Caatinga.</title>
        <authorList>
            <person name="Ferreira-Neto J.R.C."/>
            <person name="da Silva M.D."/>
            <person name="Binneck E."/>
            <person name="de Melo N.F."/>
            <person name="da Silva R.H."/>
            <person name="de Melo A.L.T.M."/>
            <person name="Pandolfi V."/>
            <person name="Bustamante F.O."/>
            <person name="Brasileiro-Vidal A.C."/>
            <person name="Benko-Iseppon A.M."/>
        </authorList>
    </citation>
    <scope>NUCLEOTIDE SEQUENCE [LARGE SCALE GENOMIC DNA]</scope>
    <source>
        <tissue evidence="8">Leaves</tissue>
    </source>
</reference>
<evidence type="ECO:0000256" key="1">
    <source>
        <dbReference type="ARBA" id="ARBA00022729"/>
    </source>
</evidence>
<evidence type="ECO:0000313" key="8">
    <source>
        <dbReference type="EMBL" id="MED6161634.1"/>
    </source>
</evidence>
<feature type="domain" description="Bulb-type lectin" evidence="7">
    <location>
        <begin position="1"/>
        <end position="112"/>
    </location>
</feature>
<evidence type="ECO:0000256" key="2">
    <source>
        <dbReference type="ARBA" id="ARBA00023157"/>
    </source>
</evidence>
<feature type="signal peptide" evidence="5">
    <location>
        <begin position="1"/>
        <end position="24"/>
    </location>
</feature>
<evidence type="ECO:0008006" key="10">
    <source>
        <dbReference type="Google" id="ProtNLM"/>
    </source>
</evidence>
<comment type="caution">
    <text evidence="4">Lacks conserved residue(s) required for the propagation of feature annotation.</text>
</comment>
<dbReference type="InterPro" id="IPR036426">
    <property type="entry name" value="Bulb-type_lectin_dom_sf"/>
</dbReference>
<dbReference type="Proteomes" id="UP001341840">
    <property type="component" value="Unassembled WGS sequence"/>
</dbReference>
<evidence type="ECO:0000313" key="9">
    <source>
        <dbReference type="Proteomes" id="UP001341840"/>
    </source>
</evidence>
<evidence type="ECO:0000256" key="3">
    <source>
        <dbReference type="ARBA" id="ARBA00023180"/>
    </source>
</evidence>
<dbReference type="PROSITE" id="PS50927">
    <property type="entry name" value="BULB_LECTIN"/>
    <property type="match status" value="1"/>
</dbReference>
<dbReference type="PANTHER" id="PTHR32444">
    <property type="entry name" value="BULB-TYPE LECTIN DOMAIN-CONTAINING PROTEIN"/>
    <property type="match status" value="1"/>
</dbReference>
<comment type="caution">
    <text evidence="8">The sequence shown here is derived from an EMBL/GenBank/DDBJ whole genome shotgun (WGS) entry which is preliminary data.</text>
</comment>
<dbReference type="SUPFAM" id="SSF51110">
    <property type="entry name" value="alpha-D-mannose-specific plant lectins"/>
    <property type="match status" value="1"/>
</dbReference>
<dbReference type="EMBL" id="JASCZI010121413">
    <property type="protein sequence ID" value="MED6161634.1"/>
    <property type="molecule type" value="Genomic_DNA"/>
</dbReference>
<evidence type="ECO:0000259" key="6">
    <source>
        <dbReference type="PROSITE" id="PS50026"/>
    </source>
</evidence>
<dbReference type="InterPro" id="IPR000858">
    <property type="entry name" value="S_locus_glycoprot_dom"/>
</dbReference>
<dbReference type="Pfam" id="PF00954">
    <property type="entry name" value="S_locus_glycop"/>
    <property type="match status" value="1"/>
</dbReference>
<keyword evidence="9" id="KW-1185">Reference proteome</keyword>
<protein>
    <recommendedName>
        <fullName evidence="10">S-locus glycoprotein</fullName>
    </recommendedName>
</protein>
<feature type="domain" description="EGF-like" evidence="6">
    <location>
        <begin position="247"/>
        <end position="283"/>
    </location>
</feature>
<sequence>MDVLPPMVMAAYYILVLSVTASMAVNDSIDLTQSISDGETLVSKGGMVDPINGNSGKLTLDNTVNLILNNNSSVVWSTISQREPQNPVAQLMDSGNLVVWNDGGAKSNDILWQSFDYPTDTYLKGMKTGKDLQNGLEWRLTSWKSVDDPSLGNFSWGLSLSDYPKFAIMNGTKKFSRIGPWNGLHFSGLPNLIPVSVVANQDKIYYSSISNNDSIISGVVINQTSKKYSRYAWVEKSQTWSVFESLPSDVCDNYGLCGAYGVCITPSAPICQCLKGFRPKSPEAWNTSNWAQGCVRNESLRCSDIGEGTGIADTTDGFSKFKGLKLPTPPTLHCGT</sequence>
<dbReference type="Pfam" id="PF01453">
    <property type="entry name" value="B_lectin"/>
    <property type="match status" value="1"/>
</dbReference>
<keyword evidence="1 5" id="KW-0732">Signal</keyword>
<gene>
    <name evidence="8" type="ORF">PIB30_062634</name>
</gene>
<evidence type="ECO:0000259" key="7">
    <source>
        <dbReference type="PROSITE" id="PS50927"/>
    </source>
</evidence>
<evidence type="ECO:0000256" key="4">
    <source>
        <dbReference type="PROSITE-ProRule" id="PRU00076"/>
    </source>
</evidence>
<dbReference type="SMART" id="SM00108">
    <property type="entry name" value="B_lectin"/>
    <property type="match status" value="1"/>
</dbReference>